<protein>
    <submittedName>
        <fullName evidence="2">Uncharacterized protein</fullName>
    </submittedName>
</protein>
<dbReference type="AlphaFoldDB" id="A0A074ZMY6"/>
<feature type="compositionally biased region" description="Polar residues" evidence="1">
    <location>
        <begin position="94"/>
        <end position="105"/>
    </location>
</feature>
<accession>A0A074ZMY6</accession>
<dbReference type="KEGG" id="ovi:T265_04717"/>
<dbReference type="OrthoDB" id="6314747at2759"/>
<dbReference type="CTD" id="20318899"/>
<reference evidence="2 3" key="1">
    <citation type="submission" date="2013-11" db="EMBL/GenBank/DDBJ databases">
        <title>Opisthorchis viverrini - life in the bile duct.</title>
        <authorList>
            <person name="Young N.D."/>
            <person name="Nagarajan N."/>
            <person name="Lin S.J."/>
            <person name="Korhonen P.K."/>
            <person name="Jex A.R."/>
            <person name="Hall R.S."/>
            <person name="Safavi-Hemami H."/>
            <person name="Kaewkong W."/>
            <person name="Bertrand D."/>
            <person name="Gao S."/>
            <person name="Seet Q."/>
            <person name="Wongkham S."/>
            <person name="Teh B.T."/>
            <person name="Wongkham C."/>
            <person name="Intapan P.M."/>
            <person name="Maleewong W."/>
            <person name="Yang X."/>
            <person name="Hu M."/>
            <person name="Wang Z."/>
            <person name="Hofmann A."/>
            <person name="Sternberg P.W."/>
            <person name="Tan P."/>
            <person name="Wang J."/>
            <person name="Gasser R.B."/>
        </authorList>
    </citation>
    <scope>NUCLEOTIDE SEQUENCE [LARGE SCALE GENOMIC DNA]</scope>
</reference>
<evidence type="ECO:0000313" key="2">
    <source>
        <dbReference type="EMBL" id="KER28496.1"/>
    </source>
</evidence>
<evidence type="ECO:0000313" key="3">
    <source>
        <dbReference type="Proteomes" id="UP000054324"/>
    </source>
</evidence>
<feature type="region of interest" description="Disordered" evidence="1">
    <location>
        <begin position="84"/>
        <end position="106"/>
    </location>
</feature>
<evidence type="ECO:0000256" key="1">
    <source>
        <dbReference type="SAM" id="MobiDB-lite"/>
    </source>
</evidence>
<name>A0A074ZMY6_OPIVI</name>
<sequence>MNIRALETLAEIYKAQRNNNNRPAVIPFRCLAPMLPEGSTRAEILPGCPSLDRGESRGRGRVRTKDLPCAVGWVSPRMVTKRLQSNRHARRTDQQPPDQFPTNTPKLPIFQHITNLTMSSSCCILRVAWHLGTGKQLRLNDY</sequence>
<proteinExistence type="predicted"/>
<dbReference type="RefSeq" id="XP_009167785.1">
    <property type="nucleotide sequence ID" value="XM_009169521.1"/>
</dbReference>
<dbReference type="GeneID" id="20318899"/>
<gene>
    <name evidence="2" type="ORF">T265_04717</name>
</gene>
<organism evidence="2 3">
    <name type="scientific">Opisthorchis viverrini</name>
    <name type="common">Southeast Asian liver fluke</name>
    <dbReference type="NCBI Taxonomy" id="6198"/>
    <lineage>
        <taxon>Eukaryota</taxon>
        <taxon>Metazoa</taxon>
        <taxon>Spiralia</taxon>
        <taxon>Lophotrochozoa</taxon>
        <taxon>Platyhelminthes</taxon>
        <taxon>Trematoda</taxon>
        <taxon>Digenea</taxon>
        <taxon>Opisthorchiida</taxon>
        <taxon>Opisthorchiata</taxon>
        <taxon>Opisthorchiidae</taxon>
        <taxon>Opisthorchis</taxon>
    </lineage>
</organism>
<dbReference type="EMBL" id="KL596698">
    <property type="protein sequence ID" value="KER28496.1"/>
    <property type="molecule type" value="Genomic_DNA"/>
</dbReference>
<dbReference type="Proteomes" id="UP000054324">
    <property type="component" value="Unassembled WGS sequence"/>
</dbReference>
<keyword evidence="3" id="KW-1185">Reference proteome</keyword>